<keyword evidence="3" id="KW-1185">Reference proteome</keyword>
<dbReference type="PANTHER" id="PTHR48207">
    <property type="entry name" value="SUCCINATE--HYDROXYMETHYLGLUTARATE COA-TRANSFERASE"/>
    <property type="match status" value="1"/>
</dbReference>
<comment type="caution">
    <text evidence="2">The sequence shown here is derived from an EMBL/GenBank/DDBJ whole genome shotgun (WGS) entry which is preliminary data.</text>
</comment>
<proteinExistence type="predicted"/>
<dbReference type="AlphaFoldDB" id="A0A844YUW7"/>
<dbReference type="InterPro" id="IPR044855">
    <property type="entry name" value="CoA-Trfase_III_dom3_sf"/>
</dbReference>
<evidence type="ECO:0000256" key="1">
    <source>
        <dbReference type="ARBA" id="ARBA00022679"/>
    </source>
</evidence>
<dbReference type="Pfam" id="PF02515">
    <property type="entry name" value="CoA_transf_3"/>
    <property type="match status" value="2"/>
</dbReference>
<dbReference type="RefSeq" id="WP_237438094.1">
    <property type="nucleotide sequence ID" value="NZ_WTYV01000001.1"/>
</dbReference>
<dbReference type="Gene3D" id="3.30.1540.10">
    <property type="entry name" value="formyl-coa transferase, domain 3"/>
    <property type="match status" value="3"/>
</dbReference>
<gene>
    <name evidence="2" type="ORF">GRI99_04105</name>
</gene>
<dbReference type="PANTHER" id="PTHR48207:SF3">
    <property type="entry name" value="SUCCINATE--HYDROXYMETHYLGLUTARATE COA-TRANSFERASE"/>
    <property type="match status" value="1"/>
</dbReference>
<sequence length="698" mass="74186">MNPAMKPLDGHRVAILGGMADRPLARYLASLGAELGGPVAGASFVIDDLGLEQTAGLGIPESAVHVSVTPFGSGGPRSDWRGGELVASAMGGALRLTGEPGEKPVKEAGDACTFHADMVAAAGALAAHFARGTHGYGQHVDISIQQVAMSRNVNGVLVWEFDKRKLDRAGGCIAYGRATVRVIWQLADGWCFHALMTGRLGAPANKALSDWMDEAGFPNPMQGVDWLAYNRSTLAAETRAEWQAAMDAFFRSRNKAEIAGEGRRRGINACVVNEPADVLADEHLKARGFLDTADGLPERFAAIRTGQPAAAPAIHAGKRPGPLSGVKVLDFAWALVGSITTKTLGDLGAEVVKIETRSRPDLARLDVQVSASTATSLDDKPWFAHLNTSKRSLTLDLKKPEARAVLDPLIDWADVVVENFSPGTMAKLGLDYDSLVKRNPAVVMVSGSVFGQTGPLAQEWGVDGTGGALSGRTFLTGYPDRDPVIPGAVPYGDVIVPFVMAGHVAAALQHRRATGQGCHIDASMYEICVQQMRDFLAAAKRGERPQRMGNADPAVFWQDVLPAAGEDRWVAITAFDEADYKRLIRITGEDIAGWTRTRSDIGIAELLQQAGIAAGALQDCEDLMDHDPQIATRAALVTLDHPLLGPFGHVATPIRFARDVPAPFRAPGMGEHAHQVAAEICGLDAATIAALEDQGVFR</sequence>
<evidence type="ECO:0000313" key="3">
    <source>
        <dbReference type="Proteomes" id="UP000466966"/>
    </source>
</evidence>
<dbReference type="InterPro" id="IPR023606">
    <property type="entry name" value="CoA-Trfase_III_dom_1_sf"/>
</dbReference>
<dbReference type="SUPFAM" id="SSF89796">
    <property type="entry name" value="CoA-transferase family III (CaiB/BaiF)"/>
    <property type="match status" value="2"/>
</dbReference>
<dbReference type="InterPro" id="IPR003673">
    <property type="entry name" value="CoA-Trfase_fam_III"/>
</dbReference>
<name>A0A844YUW7_9SPHN</name>
<protein>
    <recommendedName>
        <fullName evidence="4">CoA transferase</fullName>
    </recommendedName>
</protein>
<dbReference type="GO" id="GO:0008410">
    <property type="term" value="F:CoA-transferase activity"/>
    <property type="evidence" value="ECO:0007669"/>
    <property type="project" value="TreeGrafter"/>
</dbReference>
<organism evidence="2 3">
    <name type="scientific">Alteraurantiacibacter buctensis</name>
    <dbReference type="NCBI Taxonomy" id="1503981"/>
    <lineage>
        <taxon>Bacteria</taxon>
        <taxon>Pseudomonadati</taxon>
        <taxon>Pseudomonadota</taxon>
        <taxon>Alphaproteobacteria</taxon>
        <taxon>Sphingomonadales</taxon>
        <taxon>Erythrobacteraceae</taxon>
        <taxon>Alteraurantiacibacter</taxon>
    </lineage>
</organism>
<evidence type="ECO:0000313" key="2">
    <source>
        <dbReference type="EMBL" id="MXO70816.1"/>
    </source>
</evidence>
<reference evidence="2 3" key="1">
    <citation type="submission" date="2019-12" db="EMBL/GenBank/DDBJ databases">
        <title>Genomic-based taxomic classification of the family Erythrobacteraceae.</title>
        <authorList>
            <person name="Xu L."/>
        </authorList>
    </citation>
    <scope>NUCLEOTIDE SEQUENCE [LARGE SCALE GENOMIC DNA]</scope>
    <source>
        <strain evidence="2 3">M0322</strain>
    </source>
</reference>
<dbReference type="Gene3D" id="3.40.50.10540">
    <property type="entry name" value="Crotonobetainyl-coa:carnitine coa-transferase, domain 1"/>
    <property type="match status" value="3"/>
</dbReference>
<accession>A0A844YUW7</accession>
<dbReference type="EMBL" id="WTYV01000001">
    <property type="protein sequence ID" value="MXO70816.1"/>
    <property type="molecule type" value="Genomic_DNA"/>
</dbReference>
<evidence type="ECO:0008006" key="4">
    <source>
        <dbReference type="Google" id="ProtNLM"/>
    </source>
</evidence>
<keyword evidence="1" id="KW-0808">Transferase</keyword>
<dbReference type="InterPro" id="IPR050483">
    <property type="entry name" value="CoA-transferase_III_domain"/>
</dbReference>
<dbReference type="Proteomes" id="UP000466966">
    <property type="component" value="Unassembled WGS sequence"/>
</dbReference>